<keyword evidence="2" id="KW-0548">Nucleotidyltransferase</keyword>
<protein>
    <submittedName>
        <fullName evidence="2">Glucose-1-phosphate cytidylyltransferase</fullName>
        <ecNumber evidence="2">2.7.7.33</ecNumber>
    </submittedName>
</protein>
<dbReference type="InterPro" id="IPR046981">
    <property type="entry name" value="G1P_cyt_trans"/>
</dbReference>
<reference evidence="2 3" key="1">
    <citation type="submission" date="2019-02" db="EMBL/GenBank/DDBJ databases">
        <title>Deep-cultivation of Planctomycetes and their phenomic and genomic characterization uncovers novel biology.</title>
        <authorList>
            <person name="Wiegand S."/>
            <person name="Jogler M."/>
            <person name="Boedeker C."/>
            <person name="Pinto D."/>
            <person name="Vollmers J."/>
            <person name="Rivas-Marin E."/>
            <person name="Kohn T."/>
            <person name="Peeters S.H."/>
            <person name="Heuer A."/>
            <person name="Rast P."/>
            <person name="Oberbeckmann S."/>
            <person name="Bunk B."/>
            <person name="Jeske O."/>
            <person name="Meyerdierks A."/>
            <person name="Storesund J.E."/>
            <person name="Kallscheuer N."/>
            <person name="Luecker S."/>
            <person name="Lage O.M."/>
            <person name="Pohl T."/>
            <person name="Merkel B.J."/>
            <person name="Hornburger P."/>
            <person name="Mueller R.-W."/>
            <person name="Bruemmer F."/>
            <person name="Labrenz M."/>
            <person name="Spormann A.M."/>
            <person name="Op Den Camp H."/>
            <person name="Overmann J."/>
            <person name="Amann R."/>
            <person name="Jetten M.S.M."/>
            <person name="Mascher T."/>
            <person name="Medema M.H."/>
            <person name="Devos D.P."/>
            <person name="Kaster A.-K."/>
            <person name="Ovreas L."/>
            <person name="Rohde M."/>
            <person name="Galperin M.Y."/>
            <person name="Jogler C."/>
        </authorList>
    </citation>
    <scope>NUCLEOTIDE SEQUENCE [LARGE SCALE GENOMIC DNA]</scope>
    <source>
        <strain evidence="2 3">Pla100</strain>
    </source>
</reference>
<dbReference type="GO" id="GO:0047343">
    <property type="term" value="F:glucose-1-phosphate cytidylyltransferase activity"/>
    <property type="evidence" value="ECO:0007669"/>
    <property type="project" value="UniProtKB-EC"/>
</dbReference>
<dbReference type="InterPro" id="IPR005835">
    <property type="entry name" value="NTP_transferase_dom"/>
</dbReference>
<keyword evidence="2" id="KW-0808">Transferase</keyword>
<dbReference type="Gene3D" id="3.90.550.10">
    <property type="entry name" value="Spore Coat Polysaccharide Biosynthesis Protein SpsA, Chain A"/>
    <property type="match status" value="1"/>
</dbReference>
<name>A0A5C6A6U6_9BACT</name>
<dbReference type="PANTHER" id="PTHR47183:SF1">
    <property type="entry name" value="GLUCOSE-1-PHOSPHATE CYTIDYLYLTRANSFERASE"/>
    <property type="match status" value="1"/>
</dbReference>
<sequence>MSIVLLAGGLGTRLQEETTSRPKPMVEIGGRPILWHIMKHYAHHGHDDFHIACGYMGDFIKGYFLDQYNLSGDLSIDFSRNVVSRQESDAESWRVNLVDTGINTQTGGRLLRLKPRLESGTFLLTYGDGVSDVDISALLDFHRSHGRLATVTAVRPPARFGGLIMTGDFVDHFTEKPVSGEGWINGGFLVFEPGIFDYLSSDLDSLEADALERVAADGQLAAYRHHGFWQCMDTLRDKQYLQRLWEDGSAPWRTWDRDEKETRLRIRPQVAKAA</sequence>
<dbReference type="Proteomes" id="UP000316213">
    <property type="component" value="Unassembled WGS sequence"/>
</dbReference>
<dbReference type="PANTHER" id="PTHR47183">
    <property type="entry name" value="GLUCOSE-1-PHOSPHATE CYTIDYLYLTRANSFERASE-RELATED"/>
    <property type="match status" value="1"/>
</dbReference>
<organism evidence="2 3">
    <name type="scientific">Neorhodopirellula pilleata</name>
    <dbReference type="NCBI Taxonomy" id="2714738"/>
    <lineage>
        <taxon>Bacteria</taxon>
        <taxon>Pseudomonadati</taxon>
        <taxon>Planctomycetota</taxon>
        <taxon>Planctomycetia</taxon>
        <taxon>Pirellulales</taxon>
        <taxon>Pirellulaceae</taxon>
        <taxon>Neorhodopirellula</taxon>
    </lineage>
</organism>
<dbReference type="Pfam" id="PF00483">
    <property type="entry name" value="NTP_transferase"/>
    <property type="match status" value="1"/>
</dbReference>
<evidence type="ECO:0000313" key="2">
    <source>
        <dbReference type="EMBL" id="TWT95614.1"/>
    </source>
</evidence>
<evidence type="ECO:0000259" key="1">
    <source>
        <dbReference type="Pfam" id="PF00483"/>
    </source>
</evidence>
<dbReference type="RefSeq" id="WP_146578660.1">
    <property type="nucleotide sequence ID" value="NZ_SJPM01000006.1"/>
</dbReference>
<dbReference type="SUPFAM" id="SSF53448">
    <property type="entry name" value="Nucleotide-diphospho-sugar transferases"/>
    <property type="match status" value="1"/>
</dbReference>
<dbReference type="InterPro" id="IPR013446">
    <property type="entry name" value="G1P_cyt_trans-like"/>
</dbReference>
<keyword evidence="3" id="KW-1185">Reference proteome</keyword>
<dbReference type="EMBL" id="SJPM01000006">
    <property type="protein sequence ID" value="TWT95614.1"/>
    <property type="molecule type" value="Genomic_DNA"/>
</dbReference>
<feature type="domain" description="Nucleotidyl transferase" evidence="1">
    <location>
        <begin position="4"/>
        <end position="227"/>
    </location>
</feature>
<comment type="caution">
    <text evidence="2">The sequence shown here is derived from an EMBL/GenBank/DDBJ whole genome shotgun (WGS) entry which is preliminary data.</text>
</comment>
<evidence type="ECO:0000313" key="3">
    <source>
        <dbReference type="Proteomes" id="UP000316213"/>
    </source>
</evidence>
<dbReference type="AlphaFoldDB" id="A0A5C6A6U6"/>
<dbReference type="OrthoDB" id="9801899at2"/>
<dbReference type="EC" id="2.7.7.33" evidence="2"/>
<accession>A0A5C6A6U6</accession>
<gene>
    <name evidence="2" type="primary">rfbF_2</name>
    <name evidence="2" type="ORF">Pla100_32550</name>
</gene>
<proteinExistence type="predicted"/>
<dbReference type="CDD" id="cd02524">
    <property type="entry name" value="G1P_cytidylyltransferase"/>
    <property type="match status" value="1"/>
</dbReference>
<dbReference type="NCBIfam" id="TIGR02623">
    <property type="entry name" value="G1P_cyt_trans"/>
    <property type="match status" value="1"/>
</dbReference>
<dbReference type="InterPro" id="IPR029044">
    <property type="entry name" value="Nucleotide-diphossugar_trans"/>
</dbReference>
<dbReference type="GO" id="GO:0009243">
    <property type="term" value="P:O antigen biosynthetic process"/>
    <property type="evidence" value="ECO:0007669"/>
    <property type="project" value="InterPro"/>
</dbReference>